<keyword evidence="5" id="KW-0966">Cell projection</keyword>
<evidence type="ECO:0000256" key="2">
    <source>
        <dbReference type="ARBA" id="ARBA00022795"/>
    </source>
</evidence>
<evidence type="ECO:0000313" key="5">
    <source>
        <dbReference type="EMBL" id="ANB60563.1"/>
    </source>
</evidence>
<dbReference type="Gene3D" id="2.30.290.10">
    <property type="entry name" value="BH3618-like"/>
    <property type="match status" value="1"/>
</dbReference>
<evidence type="ECO:0000256" key="3">
    <source>
        <dbReference type="ARBA" id="ARBA00022845"/>
    </source>
</evidence>
<dbReference type="EMBL" id="CP015438">
    <property type="protein sequence ID" value="ANB60563.1"/>
    <property type="molecule type" value="Genomic_DNA"/>
</dbReference>
<dbReference type="GO" id="GO:0006417">
    <property type="term" value="P:regulation of translation"/>
    <property type="evidence" value="ECO:0007669"/>
    <property type="project" value="UniProtKB-KW"/>
</dbReference>
<keyword evidence="6" id="KW-1185">Reference proteome</keyword>
<keyword evidence="5" id="KW-0282">Flagellum</keyword>
<keyword evidence="1 4" id="KW-0963">Cytoplasm</keyword>
<comment type="subunit">
    <text evidence="4">Interacts with translational regulator CsrA and flagellin(s).</text>
</comment>
<dbReference type="InterPro" id="IPR003775">
    <property type="entry name" value="Flagellar_assembly_factor_FliW"/>
</dbReference>
<gene>
    <name evidence="4 5" type="primary">fliW</name>
    <name evidence="5" type="ORF">GFC30_511</name>
</gene>
<dbReference type="Pfam" id="PF02623">
    <property type="entry name" value="FliW"/>
    <property type="match status" value="1"/>
</dbReference>
<evidence type="ECO:0000256" key="1">
    <source>
        <dbReference type="ARBA" id="ARBA00022490"/>
    </source>
</evidence>
<dbReference type="Proteomes" id="UP000076865">
    <property type="component" value="Chromosome"/>
</dbReference>
<comment type="similarity">
    <text evidence="4">Belongs to the FliW family.</text>
</comment>
<keyword evidence="4" id="KW-0143">Chaperone</keyword>
<dbReference type="NCBIfam" id="NF009793">
    <property type="entry name" value="PRK13285.1-1"/>
    <property type="match status" value="1"/>
</dbReference>
<accession>A0A160F4G1</accession>
<dbReference type="HAMAP" id="MF_01185">
    <property type="entry name" value="FliW"/>
    <property type="match status" value="1"/>
</dbReference>
<proteinExistence type="inferred from homology"/>
<dbReference type="GO" id="GO:0044780">
    <property type="term" value="P:bacterial-type flagellum assembly"/>
    <property type="evidence" value="ECO:0007669"/>
    <property type="project" value="UniProtKB-UniRule"/>
</dbReference>
<keyword evidence="2 4" id="KW-1005">Bacterial flagellum biogenesis</keyword>
<comment type="subcellular location">
    <subcellularLocation>
        <location evidence="4">Cytoplasm</location>
    </subcellularLocation>
</comment>
<reference evidence="5 6" key="1">
    <citation type="journal article" date="2006" name="Syst. Appl. Microbiol.">
        <title>Anoxybacillus amylolyticus sp. nov., a thermophilic amylase producing bacterium isolated from Mount Rittmann (Antarctica).</title>
        <authorList>
            <person name="Poli A."/>
            <person name="Esposito E."/>
            <person name="Lama L."/>
            <person name="Orlando P."/>
            <person name="Nicolaus G."/>
            <person name="de Appolonia F."/>
            <person name="Gambacorta A."/>
            <person name="Nicolaus B."/>
        </authorList>
    </citation>
    <scope>NUCLEOTIDE SEQUENCE [LARGE SCALE GENOMIC DNA]</scope>
    <source>
        <strain evidence="5 6">DSM 15939</strain>
    </source>
</reference>
<evidence type="ECO:0000256" key="4">
    <source>
        <dbReference type="HAMAP-Rule" id="MF_01185"/>
    </source>
</evidence>
<dbReference type="GO" id="GO:0005737">
    <property type="term" value="C:cytoplasm"/>
    <property type="evidence" value="ECO:0007669"/>
    <property type="project" value="UniProtKB-SubCell"/>
</dbReference>
<organism evidence="5 6">
    <name type="scientific">Anoxybacteroides amylolyticum</name>
    <dbReference type="NCBI Taxonomy" id="294699"/>
    <lineage>
        <taxon>Bacteria</taxon>
        <taxon>Bacillati</taxon>
        <taxon>Bacillota</taxon>
        <taxon>Bacilli</taxon>
        <taxon>Bacillales</taxon>
        <taxon>Anoxybacillaceae</taxon>
        <taxon>Anoxybacteroides</taxon>
    </lineage>
</organism>
<name>A0A160F4G1_9BACL</name>
<dbReference type="PANTHER" id="PTHR39190">
    <property type="entry name" value="FLAGELLAR ASSEMBLY FACTOR FLIW"/>
    <property type="match status" value="1"/>
</dbReference>
<dbReference type="SUPFAM" id="SSF141457">
    <property type="entry name" value="BH3618-like"/>
    <property type="match status" value="1"/>
</dbReference>
<sequence>MMKLRTKYHGEVEVNGTDIFYFSNGIPGFLDEKQFVLLPIEDTPFIILQSVKTPVLGFAMIDPFLYFPDYDIELDEQTIERLELSSERDVAVYVILTVADPFENTTANLQAPIVVNRAKKLGKQVILTNTPYRTKHRLFPEKAGAK</sequence>
<dbReference type="KEGG" id="aamy:GFC30_511"/>
<evidence type="ECO:0000313" key="6">
    <source>
        <dbReference type="Proteomes" id="UP000076865"/>
    </source>
</evidence>
<keyword evidence="5" id="KW-0969">Cilium</keyword>
<dbReference type="InterPro" id="IPR024046">
    <property type="entry name" value="Flagellar_assmbl_FliW_dom_sf"/>
</dbReference>
<comment type="function">
    <text evidence="4">Acts as an anti-CsrA protein, binds CsrA and prevents it from repressing translation of its target genes, one of which is flagellin. Binds to flagellin and participates in the assembly of the flagellum.</text>
</comment>
<dbReference type="PATRIC" id="fig|294699.3.peg.505"/>
<dbReference type="PANTHER" id="PTHR39190:SF1">
    <property type="entry name" value="FLAGELLAR ASSEMBLY FACTOR FLIW"/>
    <property type="match status" value="1"/>
</dbReference>
<dbReference type="AlphaFoldDB" id="A0A160F4G1"/>
<protein>
    <recommendedName>
        <fullName evidence="4">Flagellar assembly factor FliW</fullName>
    </recommendedName>
</protein>
<keyword evidence="3 4" id="KW-0810">Translation regulation</keyword>